<protein>
    <submittedName>
        <fullName evidence="1">Uncharacterized protein</fullName>
    </submittedName>
</protein>
<name>A0ABQ5JCR8_9ASTR</name>
<dbReference type="Proteomes" id="UP001151760">
    <property type="component" value="Unassembled WGS sequence"/>
</dbReference>
<sequence>MQRIRMSSNLKEPFYGTAIGQVDQNAAKCCERAAAANLICYLTLDTEENKTILKAIKEANASLTFQELKRQNKP</sequence>
<dbReference type="EMBL" id="BQNB010021713">
    <property type="protein sequence ID" value="GJU09283.1"/>
    <property type="molecule type" value="Genomic_DNA"/>
</dbReference>
<evidence type="ECO:0000313" key="1">
    <source>
        <dbReference type="EMBL" id="GJU09283.1"/>
    </source>
</evidence>
<accession>A0ABQ5JCR8</accession>
<reference evidence="1" key="2">
    <citation type="submission" date="2022-01" db="EMBL/GenBank/DDBJ databases">
        <authorList>
            <person name="Yamashiro T."/>
            <person name="Shiraishi A."/>
            <person name="Satake H."/>
            <person name="Nakayama K."/>
        </authorList>
    </citation>
    <scope>NUCLEOTIDE SEQUENCE</scope>
</reference>
<evidence type="ECO:0000313" key="2">
    <source>
        <dbReference type="Proteomes" id="UP001151760"/>
    </source>
</evidence>
<comment type="caution">
    <text evidence="1">The sequence shown here is derived from an EMBL/GenBank/DDBJ whole genome shotgun (WGS) entry which is preliminary data.</text>
</comment>
<reference evidence="1" key="1">
    <citation type="journal article" date="2022" name="Int. J. Mol. Sci.">
        <title>Draft Genome of Tanacetum Coccineum: Genomic Comparison of Closely Related Tanacetum-Family Plants.</title>
        <authorList>
            <person name="Yamashiro T."/>
            <person name="Shiraishi A."/>
            <person name="Nakayama K."/>
            <person name="Satake H."/>
        </authorList>
    </citation>
    <scope>NUCLEOTIDE SEQUENCE</scope>
</reference>
<gene>
    <name evidence="1" type="ORF">Tco_1131679</name>
</gene>
<proteinExistence type="predicted"/>
<organism evidence="1 2">
    <name type="scientific">Tanacetum coccineum</name>
    <dbReference type="NCBI Taxonomy" id="301880"/>
    <lineage>
        <taxon>Eukaryota</taxon>
        <taxon>Viridiplantae</taxon>
        <taxon>Streptophyta</taxon>
        <taxon>Embryophyta</taxon>
        <taxon>Tracheophyta</taxon>
        <taxon>Spermatophyta</taxon>
        <taxon>Magnoliopsida</taxon>
        <taxon>eudicotyledons</taxon>
        <taxon>Gunneridae</taxon>
        <taxon>Pentapetalae</taxon>
        <taxon>asterids</taxon>
        <taxon>campanulids</taxon>
        <taxon>Asterales</taxon>
        <taxon>Asteraceae</taxon>
        <taxon>Asteroideae</taxon>
        <taxon>Anthemideae</taxon>
        <taxon>Anthemidinae</taxon>
        <taxon>Tanacetum</taxon>
    </lineage>
</organism>
<keyword evidence="2" id="KW-1185">Reference proteome</keyword>